<gene>
    <name evidence="1" type="ORF">FHS19_004411</name>
</gene>
<dbReference type="Proteomes" id="UP000517523">
    <property type="component" value="Unassembled WGS sequence"/>
</dbReference>
<evidence type="ECO:0000313" key="1">
    <source>
        <dbReference type="EMBL" id="MBB3129736.1"/>
    </source>
</evidence>
<comment type="caution">
    <text evidence="1">The sequence shown here is derived from an EMBL/GenBank/DDBJ whole genome shotgun (WGS) entry which is preliminary data.</text>
</comment>
<dbReference type="Pfam" id="PF10076">
    <property type="entry name" value="Phage_Mu_Gp48"/>
    <property type="match status" value="1"/>
</dbReference>
<dbReference type="InterPro" id="IPR018755">
    <property type="entry name" value="Phage_Mu_Gp48"/>
</dbReference>
<proteinExistence type="predicted"/>
<dbReference type="EMBL" id="JACHXJ010000003">
    <property type="protein sequence ID" value="MBB3129736.1"/>
    <property type="molecule type" value="Genomic_DNA"/>
</dbReference>
<dbReference type="AlphaFoldDB" id="A0A839TSC7"/>
<sequence>MSDATFTSSRGAELFSYLPAYYEFSRVIRADVDAKGAEMDALYSALNETLEQFFVKTATWGLDLWEAELGIPTDKNKPIDQRRSYVESKLRGSGKVSGSMIKNVAQAYDGGEVSVLISPGEYKITVTFIGTRGIPANLEDLKAVMEEIKPAHMSLEYKFTYLTWDELDKAKKSWDQTDALNLTWDEWEKYRP</sequence>
<name>A0A839TSC7_9BACL</name>
<accession>A0A839TSC7</accession>
<reference evidence="1 2" key="1">
    <citation type="submission" date="2020-08" db="EMBL/GenBank/DDBJ databases">
        <title>Genomic Encyclopedia of Type Strains, Phase III (KMG-III): the genomes of soil and plant-associated and newly described type strains.</title>
        <authorList>
            <person name="Whitman W."/>
        </authorList>
    </citation>
    <scope>NUCLEOTIDE SEQUENCE [LARGE SCALE GENOMIC DNA]</scope>
    <source>
        <strain evidence="1 2">CECT 5831</strain>
    </source>
</reference>
<protein>
    <submittedName>
        <fullName evidence="1">Uncharacterized protein YmfQ (DUF2313 family)</fullName>
    </submittedName>
</protein>
<dbReference type="RefSeq" id="WP_183583833.1">
    <property type="nucleotide sequence ID" value="NZ_JACHXJ010000003.1"/>
</dbReference>
<evidence type="ECO:0000313" key="2">
    <source>
        <dbReference type="Proteomes" id="UP000517523"/>
    </source>
</evidence>
<organism evidence="1 2">
    <name type="scientific">Paenibacillus rhizosphaerae</name>
    <dbReference type="NCBI Taxonomy" id="297318"/>
    <lineage>
        <taxon>Bacteria</taxon>
        <taxon>Bacillati</taxon>
        <taxon>Bacillota</taxon>
        <taxon>Bacilli</taxon>
        <taxon>Bacillales</taxon>
        <taxon>Paenibacillaceae</taxon>
        <taxon>Paenibacillus</taxon>
    </lineage>
</organism>